<dbReference type="SUPFAM" id="SSF82895">
    <property type="entry name" value="TSP-1 type 1 repeat"/>
    <property type="match status" value="1"/>
</dbReference>
<dbReference type="InterPro" id="IPR050439">
    <property type="entry name" value="ADAMTS_ADAMTS-like"/>
</dbReference>
<dbReference type="GO" id="GO:0005576">
    <property type="term" value="C:extracellular region"/>
    <property type="evidence" value="ECO:0007669"/>
    <property type="project" value="UniProtKB-SubCell"/>
</dbReference>
<dbReference type="InParanoid" id="F4X7M3"/>
<dbReference type="PANTHER" id="PTHR13723:SF313">
    <property type="entry name" value="PEPTIDASE M12B DOMAIN-CONTAINING PROTEIN"/>
    <property type="match status" value="1"/>
</dbReference>
<dbReference type="STRING" id="103372.F4X7M3"/>
<evidence type="ECO:0000256" key="1">
    <source>
        <dbReference type="ARBA" id="ARBA00004613"/>
    </source>
</evidence>
<dbReference type="FunFam" id="2.20.100.10:FF:000009">
    <property type="entry name" value="ADAMTS-like protein 3 isoform A"/>
    <property type="match status" value="1"/>
</dbReference>
<protein>
    <submittedName>
        <fullName evidence="7">A disintegrin and metalloproteinase with thrombospondin motifs 6</fullName>
    </submittedName>
</protein>
<evidence type="ECO:0000313" key="7">
    <source>
        <dbReference type="EMBL" id="EGI57552.1"/>
    </source>
</evidence>
<dbReference type="OrthoDB" id="7550161at2759"/>
<dbReference type="PRINTS" id="PR01857">
    <property type="entry name" value="ADAMTSFAMILY"/>
</dbReference>
<dbReference type="SMART" id="SM00209">
    <property type="entry name" value="TSP1"/>
    <property type="match status" value="2"/>
</dbReference>
<keyword evidence="2" id="KW-0964">Secreted</keyword>
<keyword evidence="8" id="KW-1185">Reference proteome</keyword>
<dbReference type="Pfam" id="PF19236">
    <property type="entry name" value="ADAMTS_CR_3"/>
    <property type="match status" value="1"/>
</dbReference>
<dbReference type="PANTHER" id="PTHR13723">
    <property type="entry name" value="ADAMTS A DISINTEGRIN AND METALLOPROTEASE WITH THROMBOSPONDIN MOTIFS PROTEASE"/>
    <property type="match status" value="1"/>
</dbReference>
<dbReference type="InterPro" id="IPR036383">
    <property type="entry name" value="TSP1_rpt_sf"/>
</dbReference>
<evidence type="ECO:0000259" key="6">
    <source>
        <dbReference type="Pfam" id="PF19236"/>
    </source>
</evidence>
<keyword evidence="3" id="KW-0732">Signal</keyword>
<evidence type="ECO:0000256" key="4">
    <source>
        <dbReference type="ARBA" id="ARBA00022737"/>
    </source>
</evidence>
<keyword evidence="7" id="KW-0401">Integrin</keyword>
<dbReference type="GO" id="GO:0007229">
    <property type="term" value="P:integrin-mediated signaling pathway"/>
    <property type="evidence" value="ECO:0007669"/>
    <property type="project" value="UniProtKB-KW"/>
</dbReference>
<dbReference type="Gene3D" id="2.20.100.10">
    <property type="entry name" value="Thrombospondin type-1 (TSP1) repeat"/>
    <property type="match status" value="2"/>
</dbReference>
<evidence type="ECO:0000256" key="5">
    <source>
        <dbReference type="ARBA" id="ARBA00023157"/>
    </source>
</evidence>
<gene>
    <name evidence="7" type="ORF">G5I_14407</name>
</gene>
<dbReference type="AlphaFoldDB" id="F4X7M3"/>
<dbReference type="Pfam" id="PF19030">
    <property type="entry name" value="TSP1_ADAMTS"/>
    <property type="match status" value="1"/>
</dbReference>
<dbReference type="eggNOG" id="KOG3538">
    <property type="taxonomic scope" value="Eukaryota"/>
</dbReference>
<dbReference type="PROSITE" id="PS50092">
    <property type="entry name" value="TSP1"/>
    <property type="match status" value="2"/>
</dbReference>
<feature type="domain" description="ADAMTS/ADAMTS-like cysteine-rich" evidence="6">
    <location>
        <begin position="15"/>
        <end position="72"/>
    </location>
</feature>
<dbReference type="InterPro" id="IPR045371">
    <property type="entry name" value="ADAMTS_CR_3"/>
</dbReference>
<accession>F4X7M3</accession>
<evidence type="ECO:0000256" key="2">
    <source>
        <dbReference type="ARBA" id="ARBA00022525"/>
    </source>
</evidence>
<name>F4X7M3_ACREC</name>
<dbReference type="Pfam" id="PF00090">
    <property type="entry name" value="TSP_1"/>
    <property type="match status" value="1"/>
</dbReference>
<dbReference type="Proteomes" id="UP000007755">
    <property type="component" value="Unassembled WGS sequence"/>
</dbReference>
<dbReference type="InterPro" id="IPR013273">
    <property type="entry name" value="ADAMTS/ADAMTS-like"/>
</dbReference>
<evidence type="ECO:0000256" key="3">
    <source>
        <dbReference type="ARBA" id="ARBA00022729"/>
    </source>
</evidence>
<evidence type="ECO:0000313" key="8">
    <source>
        <dbReference type="Proteomes" id="UP000007755"/>
    </source>
</evidence>
<dbReference type="GO" id="GO:0031012">
    <property type="term" value="C:extracellular matrix"/>
    <property type="evidence" value="ECO:0007669"/>
    <property type="project" value="TreeGrafter"/>
</dbReference>
<keyword evidence="5" id="KW-1015">Disulfide bond</keyword>
<proteinExistence type="predicted"/>
<dbReference type="GO" id="GO:0030198">
    <property type="term" value="P:extracellular matrix organization"/>
    <property type="evidence" value="ECO:0007669"/>
    <property type="project" value="InterPro"/>
</dbReference>
<comment type="subcellular location">
    <subcellularLocation>
        <location evidence="1">Secreted</location>
    </subcellularLocation>
</comment>
<keyword evidence="4" id="KW-0677">Repeat</keyword>
<organism evidence="8">
    <name type="scientific">Acromyrmex echinatior</name>
    <name type="common">Panamanian leafcutter ant</name>
    <name type="synonym">Acromyrmex octospinosus echinatior</name>
    <dbReference type="NCBI Taxonomy" id="103372"/>
    <lineage>
        <taxon>Eukaryota</taxon>
        <taxon>Metazoa</taxon>
        <taxon>Ecdysozoa</taxon>
        <taxon>Arthropoda</taxon>
        <taxon>Hexapoda</taxon>
        <taxon>Insecta</taxon>
        <taxon>Pterygota</taxon>
        <taxon>Neoptera</taxon>
        <taxon>Endopterygota</taxon>
        <taxon>Hymenoptera</taxon>
        <taxon>Apocrita</taxon>
        <taxon>Aculeata</taxon>
        <taxon>Formicoidea</taxon>
        <taxon>Formicidae</taxon>
        <taxon>Myrmicinae</taxon>
        <taxon>Acromyrmex</taxon>
    </lineage>
</organism>
<sequence>MPRDSTDSLLFDSDETIVVELADKVEDGTKCYAEGTDVCISGECMKVGCDLRVGSNKNTDACGVCGGNGSSCQSRYSWSLESISACSKSCGGGFKIGMAVCKSADESGRPSVKSLMPCNTHPCTTKWMNGDWSACSASCGGGSRTRSVFCTEENGNETTKLPDHKCSSTHKPHIQETCNTVSCPMWETDKWSEVRVHARFYARVKCAGI</sequence>
<dbReference type="EMBL" id="GL888862">
    <property type="protein sequence ID" value="EGI57552.1"/>
    <property type="molecule type" value="Genomic_DNA"/>
</dbReference>
<reference evidence="7" key="1">
    <citation type="submission" date="2011-02" db="EMBL/GenBank/DDBJ databases">
        <title>The genome of the leaf-cutting ant Acromyrmex echinatior suggests key adaptations to social evolution and fungus farming.</title>
        <authorList>
            <person name="Nygaard S."/>
            <person name="Zhang G."/>
        </authorList>
    </citation>
    <scope>NUCLEOTIDE SEQUENCE</scope>
</reference>
<dbReference type="InterPro" id="IPR000884">
    <property type="entry name" value="TSP1_rpt"/>
</dbReference>